<evidence type="ECO:0000256" key="7">
    <source>
        <dbReference type="ARBA" id="ARBA00023136"/>
    </source>
</evidence>
<comment type="caution">
    <text evidence="10">The sequence shown here is derived from an EMBL/GenBank/DDBJ whole genome shotgun (WGS) entry which is preliminary data.</text>
</comment>
<gene>
    <name evidence="10" type="ORF">GAO09_01580</name>
</gene>
<feature type="transmembrane region" description="Helical" evidence="8">
    <location>
        <begin position="134"/>
        <end position="156"/>
    </location>
</feature>
<evidence type="ECO:0000256" key="5">
    <source>
        <dbReference type="ARBA" id="ARBA00022692"/>
    </source>
</evidence>
<feature type="transmembrane region" description="Helical" evidence="8">
    <location>
        <begin position="77"/>
        <end position="97"/>
    </location>
</feature>
<comment type="similarity">
    <text evidence="2">Belongs to the major facilitator superfamily.</text>
</comment>
<dbReference type="PROSITE" id="PS50850">
    <property type="entry name" value="MFS"/>
    <property type="match status" value="1"/>
</dbReference>
<protein>
    <submittedName>
        <fullName evidence="10">MFS transporter</fullName>
    </submittedName>
</protein>
<dbReference type="PANTHER" id="PTHR43271:SF1">
    <property type="entry name" value="INNER MEMBRANE TRANSPORT PROTEIN YNFM"/>
    <property type="match status" value="1"/>
</dbReference>
<feature type="transmembrane region" description="Helical" evidence="8">
    <location>
        <begin position="246"/>
        <end position="268"/>
    </location>
</feature>
<feature type="transmembrane region" description="Helical" evidence="8">
    <location>
        <begin position="336"/>
        <end position="359"/>
    </location>
</feature>
<feature type="transmembrane region" description="Helical" evidence="8">
    <location>
        <begin position="198"/>
        <end position="217"/>
    </location>
</feature>
<keyword evidence="6 8" id="KW-1133">Transmembrane helix</keyword>
<dbReference type="PROSITE" id="PS00216">
    <property type="entry name" value="SUGAR_TRANSPORT_1"/>
    <property type="match status" value="1"/>
</dbReference>
<evidence type="ECO:0000313" key="11">
    <source>
        <dbReference type="Proteomes" id="UP000435138"/>
    </source>
</evidence>
<evidence type="ECO:0000259" key="9">
    <source>
        <dbReference type="PROSITE" id="PS50850"/>
    </source>
</evidence>
<dbReference type="PANTHER" id="PTHR43271">
    <property type="entry name" value="BLL2771 PROTEIN"/>
    <property type="match status" value="1"/>
</dbReference>
<keyword evidence="5 8" id="KW-0812">Transmembrane</keyword>
<comment type="subcellular location">
    <subcellularLocation>
        <location evidence="1">Cell membrane</location>
        <topology evidence="1">Multi-pass membrane protein</topology>
    </subcellularLocation>
</comment>
<keyword evidence="3" id="KW-0813">Transport</keyword>
<dbReference type="RefSeq" id="WP_153352302.1">
    <property type="nucleotide sequence ID" value="NZ_JAYKOO010000003.1"/>
</dbReference>
<dbReference type="InterPro" id="IPR011701">
    <property type="entry name" value="MFS"/>
</dbReference>
<feature type="transmembrane region" description="Helical" evidence="8">
    <location>
        <begin position="280"/>
        <end position="301"/>
    </location>
</feature>
<feature type="domain" description="Major facilitator superfamily (MFS) profile" evidence="9">
    <location>
        <begin position="39"/>
        <end position="424"/>
    </location>
</feature>
<evidence type="ECO:0000256" key="1">
    <source>
        <dbReference type="ARBA" id="ARBA00004651"/>
    </source>
</evidence>
<feature type="transmembrane region" description="Helical" evidence="8">
    <location>
        <begin position="45"/>
        <end position="65"/>
    </location>
</feature>
<keyword evidence="4" id="KW-1003">Cell membrane</keyword>
<feature type="transmembrane region" description="Helical" evidence="8">
    <location>
        <begin position="371"/>
        <end position="394"/>
    </location>
</feature>
<dbReference type="CDD" id="cd17324">
    <property type="entry name" value="MFS_NepI_like"/>
    <property type="match status" value="1"/>
</dbReference>
<dbReference type="Pfam" id="PF07690">
    <property type="entry name" value="MFS_1"/>
    <property type="match status" value="1"/>
</dbReference>
<dbReference type="Proteomes" id="UP000435138">
    <property type="component" value="Unassembled WGS sequence"/>
</dbReference>
<dbReference type="GO" id="GO:0005886">
    <property type="term" value="C:plasma membrane"/>
    <property type="evidence" value="ECO:0007669"/>
    <property type="project" value="UniProtKB-SubCell"/>
</dbReference>
<organism evidence="10 11">
    <name type="scientific">Endobacterium cereale</name>
    <dbReference type="NCBI Taxonomy" id="2663029"/>
    <lineage>
        <taxon>Bacteria</taxon>
        <taxon>Pseudomonadati</taxon>
        <taxon>Pseudomonadota</taxon>
        <taxon>Alphaproteobacteria</taxon>
        <taxon>Hyphomicrobiales</taxon>
        <taxon>Rhizobiaceae</taxon>
        <taxon>Endobacterium</taxon>
    </lineage>
</organism>
<dbReference type="GO" id="GO:0022857">
    <property type="term" value="F:transmembrane transporter activity"/>
    <property type="evidence" value="ECO:0007669"/>
    <property type="project" value="InterPro"/>
</dbReference>
<dbReference type="InterPro" id="IPR020846">
    <property type="entry name" value="MFS_dom"/>
</dbReference>
<dbReference type="AlphaFoldDB" id="A0A6A8A2Q4"/>
<keyword evidence="7 8" id="KW-0472">Membrane</keyword>
<feature type="transmembrane region" description="Helical" evidence="8">
    <location>
        <begin position="168"/>
        <end position="186"/>
    </location>
</feature>
<feature type="transmembrane region" description="Helical" evidence="8">
    <location>
        <begin position="109"/>
        <end position="128"/>
    </location>
</feature>
<evidence type="ECO:0000256" key="4">
    <source>
        <dbReference type="ARBA" id="ARBA00022475"/>
    </source>
</evidence>
<evidence type="ECO:0000256" key="8">
    <source>
        <dbReference type="SAM" id="Phobius"/>
    </source>
</evidence>
<reference evidence="10 11" key="1">
    <citation type="submission" date="2019-11" db="EMBL/GenBank/DDBJ databases">
        <title>Genome analysis of Rhizobacterium cereale a novel genus and species isolated from maize roots in North Spain.</title>
        <authorList>
            <person name="Menendez E."/>
            <person name="Flores-Felix J.D."/>
            <person name="Ramirez-Bahena M.-H."/>
            <person name="Igual J.M."/>
            <person name="Garcia-Fraile P."/>
            <person name="Peix A."/>
            <person name="Velazquez E."/>
        </authorList>
    </citation>
    <scope>NUCLEOTIDE SEQUENCE [LARGE SCALE GENOMIC DNA]</scope>
    <source>
        <strain evidence="10 11">RZME27</strain>
    </source>
</reference>
<dbReference type="EMBL" id="WIXI01000022">
    <property type="protein sequence ID" value="MQY44764.1"/>
    <property type="molecule type" value="Genomic_DNA"/>
</dbReference>
<proteinExistence type="inferred from homology"/>
<dbReference type="SUPFAM" id="SSF103473">
    <property type="entry name" value="MFS general substrate transporter"/>
    <property type="match status" value="1"/>
</dbReference>
<accession>A0A6A8A2Q4</accession>
<evidence type="ECO:0000256" key="6">
    <source>
        <dbReference type="ARBA" id="ARBA00022989"/>
    </source>
</evidence>
<dbReference type="InterPro" id="IPR005829">
    <property type="entry name" value="Sugar_transporter_CS"/>
</dbReference>
<feature type="transmembrane region" description="Helical" evidence="8">
    <location>
        <begin position="400"/>
        <end position="422"/>
    </location>
</feature>
<feature type="transmembrane region" description="Helical" evidence="8">
    <location>
        <begin position="313"/>
        <end position="330"/>
    </location>
</feature>
<evidence type="ECO:0000256" key="2">
    <source>
        <dbReference type="ARBA" id="ARBA00008335"/>
    </source>
</evidence>
<evidence type="ECO:0000256" key="3">
    <source>
        <dbReference type="ARBA" id="ARBA00022448"/>
    </source>
</evidence>
<dbReference type="InterPro" id="IPR036259">
    <property type="entry name" value="MFS_trans_sf"/>
</dbReference>
<dbReference type="Gene3D" id="1.20.1250.20">
    <property type="entry name" value="MFS general substrate transporter like domains"/>
    <property type="match status" value="1"/>
</dbReference>
<name>A0A6A8A2Q4_9HYPH</name>
<sequence>MFRVAENTLDQPIPPQALQPAPVLANPIEPDYLAKGSCAYNRASIALFLSGFATFSLLYCVQPLMPLFSHDFGVTPAASSLSLSLCTGFLAFSIFLAAAISEQFGRRSLMFASLLGSAICTIICSMITDWNLLLVIRALQGFLLGGAPAVAVAYLAEEVEPRGLGATVGLYIAGTAFGGMCGRVVTGTLVEMFTWRPALAIMGLLGLAAAIGFFRLLPPSRHFTPHRGFDPKFHLSAWLGHMRNPALPCLFAVSFLVMGAFVTSYNYIGYRLVAAPYNLGQTALGMIFTVYVFGILASWGAGRLGDRFGAFRVMPVGLLTAAIGCLLTLFSPLPLIIAGIVLLTIGFFMSHSLASAQVAKLARGTKGHASSLYLLAYYMGSSIAGTVGGVFFAAAGWPAIVSFTVGMLVVAIICGLGAKMLAAR</sequence>
<keyword evidence="11" id="KW-1185">Reference proteome</keyword>
<evidence type="ECO:0000313" key="10">
    <source>
        <dbReference type="EMBL" id="MQY44764.1"/>
    </source>
</evidence>